<protein>
    <recommendedName>
        <fullName evidence="4">HTH La-type RNA-binding domain-containing protein</fullName>
    </recommendedName>
</protein>
<keyword evidence="1 2" id="KW-0694">RNA-binding</keyword>
<dbReference type="FunFam" id="1.10.10.10:FF:000131">
    <property type="entry name" value="la-related protein 1B isoform X2"/>
    <property type="match status" value="1"/>
</dbReference>
<comment type="caution">
    <text evidence="5">The sequence shown here is derived from an EMBL/GenBank/DDBJ whole genome shotgun (WGS) entry which is preliminary data.</text>
</comment>
<dbReference type="InterPro" id="IPR036388">
    <property type="entry name" value="WH-like_DNA-bd_sf"/>
</dbReference>
<feature type="compositionally biased region" description="Polar residues" evidence="3">
    <location>
        <begin position="67"/>
        <end position="76"/>
    </location>
</feature>
<accession>A0AAN9I2R8</accession>
<sequence length="476" mass="51971">MAMSGASPHHSPKSGVSSPWNQIVAVPPSLVVPQVVDSSVVNSVSVENSDTGVGHNVNMARRPAWNKPSNGASSSVMGADSWPALSESARVLSKSLSPSPSESVKGSIDVSSPPPLQCSGSPLPSSQKQIRDNASSNNVVSTHTHQKSLKRNYNVNTFSNGGHAPPQLSTPQGSMAASGSQGHNSLPRDHQPRTGFVSNDHAPQRNLFRHRNSGSPHHRGDVGHLHSYGGRRDQDRGNHDWNTHRNYIPRIAPRFVRPPPPSNPTPAQYFPPSPPMRPFGSAIGFSDIPPPLVFAPPPPLESLSSIPFITSIPPNAMFFQPLDPSLHTKIVNQIDYYFSSENLIKDIYLRKNMDDQGWVPINLIAGFKKVKHLTDNIQIVLHAVRTSSVVEVQGDKIRRRTDWRRWIMPSIQRSNITNYQTIGQLAEQVQSIALDTTRNRNDNAGGLEVLQNKSFADINSQYLHSTGEGAGISARN</sequence>
<dbReference type="CDD" id="cd07323">
    <property type="entry name" value="LAM"/>
    <property type="match status" value="1"/>
</dbReference>
<proteinExistence type="predicted"/>
<feature type="compositionally biased region" description="Polar residues" evidence="3">
    <location>
        <begin position="167"/>
        <end position="184"/>
    </location>
</feature>
<evidence type="ECO:0000259" key="4">
    <source>
        <dbReference type="PROSITE" id="PS50961"/>
    </source>
</evidence>
<evidence type="ECO:0000313" key="6">
    <source>
        <dbReference type="Proteomes" id="UP001359559"/>
    </source>
</evidence>
<evidence type="ECO:0000256" key="2">
    <source>
        <dbReference type="PROSITE-ProRule" id="PRU00332"/>
    </source>
</evidence>
<dbReference type="Gene3D" id="1.10.10.10">
    <property type="entry name" value="Winged helix-like DNA-binding domain superfamily/Winged helix DNA-binding domain"/>
    <property type="match status" value="1"/>
</dbReference>
<dbReference type="Pfam" id="PF05383">
    <property type="entry name" value="La"/>
    <property type="match status" value="1"/>
</dbReference>
<dbReference type="InterPro" id="IPR045180">
    <property type="entry name" value="La_dom_prot"/>
</dbReference>
<evidence type="ECO:0000256" key="3">
    <source>
        <dbReference type="SAM" id="MobiDB-lite"/>
    </source>
</evidence>
<dbReference type="EMBL" id="JAYKXN010000008">
    <property type="protein sequence ID" value="KAK7262989.1"/>
    <property type="molecule type" value="Genomic_DNA"/>
</dbReference>
<evidence type="ECO:0000313" key="5">
    <source>
        <dbReference type="EMBL" id="KAK7262989.1"/>
    </source>
</evidence>
<feature type="region of interest" description="Disordered" evidence="3">
    <location>
        <begin position="51"/>
        <end position="78"/>
    </location>
</feature>
<dbReference type="PANTHER" id="PTHR22792:SF132">
    <property type="entry name" value="LA-RELATED PROTEIN 1"/>
    <property type="match status" value="1"/>
</dbReference>
<feature type="compositionally biased region" description="Basic and acidic residues" evidence="3">
    <location>
        <begin position="218"/>
        <end position="243"/>
    </location>
</feature>
<feature type="compositionally biased region" description="Low complexity" evidence="3">
    <location>
        <begin position="93"/>
        <end position="107"/>
    </location>
</feature>
<gene>
    <name evidence="5" type="ORF">RJT34_30572</name>
</gene>
<dbReference type="SUPFAM" id="SSF46785">
    <property type="entry name" value="Winged helix' DNA-binding domain"/>
    <property type="match status" value="1"/>
</dbReference>
<dbReference type="GO" id="GO:0005737">
    <property type="term" value="C:cytoplasm"/>
    <property type="evidence" value="ECO:0007669"/>
    <property type="project" value="UniProtKB-ARBA"/>
</dbReference>
<feature type="compositionally biased region" description="Polar residues" evidence="3">
    <location>
        <begin position="151"/>
        <end position="160"/>
    </location>
</feature>
<dbReference type="GO" id="GO:0003723">
    <property type="term" value="F:RNA binding"/>
    <property type="evidence" value="ECO:0007669"/>
    <property type="project" value="UniProtKB-UniRule"/>
</dbReference>
<keyword evidence="6" id="KW-1185">Reference proteome</keyword>
<reference evidence="5 6" key="1">
    <citation type="submission" date="2024-01" db="EMBL/GenBank/DDBJ databases">
        <title>The genomes of 5 underutilized Papilionoideae crops provide insights into root nodulation and disease resistance.</title>
        <authorList>
            <person name="Yuan L."/>
        </authorList>
    </citation>
    <scope>NUCLEOTIDE SEQUENCE [LARGE SCALE GENOMIC DNA]</scope>
    <source>
        <strain evidence="5">LY-2023</strain>
        <tissue evidence="5">Leaf</tissue>
    </source>
</reference>
<dbReference type="PANTHER" id="PTHR22792">
    <property type="entry name" value="LUPUS LA PROTEIN-RELATED"/>
    <property type="match status" value="1"/>
</dbReference>
<feature type="compositionally biased region" description="Polar residues" evidence="3">
    <location>
        <begin position="118"/>
        <end position="143"/>
    </location>
</feature>
<evidence type="ECO:0000256" key="1">
    <source>
        <dbReference type="ARBA" id="ARBA00022884"/>
    </source>
</evidence>
<dbReference type="InterPro" id="IPR036390">
    <property type="entry name" value="WH_DNA-bd_sf"/>
</dbReference>
<organism evidence="5 6">
    <name type="scientific">Clitoria ternatea</name>
    <name type="common">Butterfly pea</name>
    <dbReference type="NCBI Taxonomy" id="43366"/>
    <lineage>
        <taxon>Eukaryota</taxon>
        <taxon>Viridiplantae</taxon>
        <taxon>Streptophyta</taxon>
        <taxon>Embryophyta</taxon>
        <taxon>Tracheophyta</taxon>
        <taxon>Spermatophyta</taxon>
        <taxon>Magnoliopsida</taxon>
        <taxon>eudicotyledons</taxon>
        <taxon>Gunneridae</taxon>
        <taxon>Pentapetalae</taxon>
        <taxon>rosids</taxon>
        <taxon>fabids</taxon>
        <taxon>Fabales</taxon>
        <taxon>Fabaceae</taxon>
        <taxon>Papilionoideae</taxon>
        <taxon>50 kb inversion clade</taxon>
        <taxon>NPAAA clade</taxon>
        <taxon>indigoferoid/millettioid clade</taxon>
        <taxon>Phaseoleae</taxon>
        <taxon>Clitoria</taxon>
    </lineage>
</organism>
<dbReference type="InterPro" id="IPR006630">
    <property type="entry name" value="La_HTH"/>
</dbReference>
<dbReference type="AlphaFoldDB" id="A0AAN9I2R8"/>
<dbReference type="SMART" id="SM00715">
    <property type="entry name" value="LA"/>
    <property type="match status" value="1"/>
</dbReference>
<name>A0AAN9I2R8_CLITE</name>
<feature type="domain" description="HTH La-type RNA-binding" evidence="4">
    <location>
        <begin position="320"/>
        <end position="409"/>
    </location>
</feature>
<dbReference type="PROSITE" id="PS50961">
    <property type="entry name" value="HTH_LA"/>
    <property type="match status" value="1"/>
</dbReference>
<dbReference type="Proteomes" id="UP001359559">
    <property type="component" value="Unassembled WGS sequence"/>
</dbReference>
<feature type="region of interest" description="Disordered" evidence="3">
    <location>
        <begin position="93"/>
        <end position="243"/>
    </location>
</feature>